<name>A0ABD1ZRD8_9MARC</name>
<dbReference type="EMBL" id="JBHFFA010000001">
    <property type="protein sequence ID" value="KAL2653905.1"/>
    <property type="molecule type" value="Genomic_DNA"/>
</dbReference>
<protein>
    <submittedName>
        <fullName evidence="2">Uncharacterized protein</fullName>
    </submittedName>
</protein>
<comment type="caution">
    <text evidence="2">The sequence shown here is derived from an EMBL/GenBank/DDBJ whole genome shotgun (WGS) entry which is preliminary data.</text>
</comment>
<gene>
    <name evidence="2" type="ORF">R1flu_022033</name>
</gene>
<feature type="compositionally biased region" description="Basic residues" evidence="1">
    <location>
        <begin position="101"/>
        <end position="113"/>
    </location>
</feature>
<evidence type="ECO:0000313" key="3">
    <source>
        <dbReference type="Proteomes" id="UP001605036"/>
    </source>
</evidence>
<feature type="compositionally biased region" description="Polar residues" evidence="1">
    <location>
        <begin position="42"/>
        <end position="52"/>
    </location>
</feature>
<evidence type="ECO:0000313" key="2">
    <source>
        <dbReference type="EMBL" id="KAL2653905.1"/>
    </source>
</evidence>
<accession>A0ABD1ZRD8</accession>
<evidence type="ECO:0000256" key="1">
    <source>
        <dbReference type="SAM" id="MobiDB-lite"/>
    </source>
</evidence>
<feature type="region of interest" description="Disordered" evidence="1">
    <location>
        <begin position="42"/>
        <end position="135"/>
    </location>
</feature>
<sequence length="439" mass="49106">MSGVIFERRCRVGKDGDGENLDNVEQRIAVIFEKFSAKAAGSFQQPRTSVTVSGAGGPHMPPKRRGFQIRQWTGTGSGTAPHDPNPSGHMPHSATGLNDHRLRRQARRGHHGVRQLGAPGGRRPPERTGRACRPRSPPLLALLPWLHRTEPPRRDFLTSELPSLGQYAYYYAMLRTDYFLTLGRLFLDTTLMLFVADVRRLRHSSSSSSPSTERLRPLLATFVARDFHVPFEFNAARCHRVRELRINVLLPECVTMAAIADDIDIYMQTALRLAFWLLVITQHTRIHSATMAACQLGPTRPEVRLARVYTLSINIAAMLGTAPWSYQTLDQMKAMITVNVVAADSGKPEHDFDLLDGIATHSTTFRFLMRACRVTFVVLAEQGLRLDPESFYLETVVHSVDHCAAAAIIDPLSLIAVVPDGHRWCTNGDWICALFIDRI</sequence>
<reference evidence="2 3" key="1">
    <citation type="submission" date="2024-09" db="EMBL/GenBank/DDBJ databases">
        <title>Chromosome-scale assembly of Riccia fluitans.</title>
        <authorList>
            <person name="Paukszto L."/>
            <person name="Sawicki J."/>
            <person name="Karawczyk K."/>
            <person name="Piernik-Szablinska J."/>
            <person name="Szczecinska M."/>
            <person name="Mazdziarz M."/>
        </authorList>
    </citation>
    <scope>NUCLEOTIDE SEQUENCE [LARGE SCALE GENOMIC DNA]</scope>
    <source>
        <strain evidence="2">Rf_01</strain>
        <tissue evidence="2">Aerial parts of the thallus</tissue>
    </source>
</reference>
<proteinExistence type="predicted"/>
<dbReference type="AlphaFoldDB" id="A0ABD1ZRD8"/>
<keyword evidence="3" id="KW-1185">Reference proteome</keyword>
<organism evidence="2 3">
    <name type="scientific">Riccia fluitans</name>
    <dbReference type="NCBI Taxonomy" id="41844"/>
    <lineage>
        <taxon>Eukaryota</taxon>
        <taxon>Viridiplantae</taxon>
        <taxon>Streptophyta</taxon>
        <taxon>Embryophyta</taxon>
        <taxon>Marchantiophyta</taxon>
        <taxon>Marchantiopsida</taxon>
        <taxon>Marchantiidae</taxon>
        <taxon>Marchantiales</taxon>
        <taxon>Ricciaceae</taxon>
        <taxon>Riccia</taxon>
    </lineage>
</organism>
<dbReference type="Proteomes" id="UP001605036">
    <property type="component" value="Unassembled WGS sequence"/>
</dbReference>